<evidence type="ECO:0000256" key="4">
    <source>
        <dbReference type="ARBA" id="ARBA00022946"/>
    </source>
</evidence>
<keyword evidence="3" id="KW-1000">Mitochondrion outer membrane</keyword>
<keyword evidence="7" id="KW-0732">Signal</keyword>
<dbReference type="AlphaFoldDB" id="A0A8H8RAL8"/>
<protein>
    <submittedName>
        <fullName evidence="8">Protein fmp52, mitochondrial</fullName>
    </submittedName>
</protein>
<accession>A0A8H8RAL8</accession>
<keyword evidence="5" id="KW-0496">Mitochondrion</keyword>
<evidence type="ECO:0000256" key="7">
    <source>
        <dbReference type="SAM" id="SignalP"/>
    </source>
</evidence>
<organism evidence="8 9">
    <name type="scientific">Lachnellula hyalina</name>
    <dbReference type="NCBI Taxonomy" id="1316788"/>
    <lineage>
        <taxon>Eukaryota</taxon>
        <taxon>Fungi</taxon>
        <taxon>Dikarya</taxon>
        <taxon>Ascomycota</taxon>
        <taxon>Pezizomycotina</taxon>
        <taxon>Leotiomycetes</taxon>
        <taxon>Helotiales</taxon>
        <taxon>Lachnaceae</taxon>
        <taxon>Lachnellula</taxon>
    </lineage>
</organism>
<dbReference type="Pfam" id="PF08732">
    <property type="entry name" value="HIM1"/>
    <property type="match status" value="1"/>
</dbReference>
<comment type="caution">
    <text evidence="8">The sequence shown here is derived from an EMBL/GenBank/DDBJ whole genome shotgun (WGS) entry which is preliminary data.</text>
</comment>
<evidence type="ECO:0000313" key="9">
    <source>
        <dbReference type="Proteomes" id="UP000431533"/>
    </source>
</evidence>
<keyword evidence="4" id="KW-0809">Transit peptide</keyword>
<dbReference type="GO" id="GO:0005741">
    <property type="term" value="C:mitochondrial outer membrane"/>
    <property type="evidence" value="ECO:0007669"/>
    <property type="project" value="UniProtKB-SubCell"/>
</dbReference>
<evidence type="ECO:0000313" key="8">
    <source>
        <dbReference type="EMBL" id="TVY31039.1"/>
    </source>
</evidence>
<dbReference type="FunFam" id="3.40.50.720:FF:000366">
    <property type="entry name" value="Protein FMP52, mitochondrial"/>
    <property type="match status" value="1"/>
</dbReference>
<evidence type="ECO:0000256" key="2">
    <source>
        <dbReference type="ARBA" id="ARBA00006617"/>
    </source>
</evidence>
<evidence type="ECO:0000256" key="5">
    <source>
        <dbReference type="ARBA" id="ARBA00023128"/>
    </source>
</evidence>
<dbReference type="GO" id="GO:0051170">
    <property type="term" value="P:import into nucleus"/>
    <property type="evidence" value="ECO:0007669"/>
    <property type="project" value="TreeGrafter"/>
</dbReference>
<evidence type="ECO:0000256" key="6">
    <source>
        <dbReference type="ARBA" id="ARBA00023136"/>
    </source>
</evidence>
<dbReference type="Proteomes" id="UP000431533">
    <property type="component" value="Unassembled WGS sequence"/>
</dbReference>
<comment type="similarity">
    <text evidence="2">Belongs to the FMP52 family.</text>
</comment>
<dbReference type="PANTHER" id="PTHR14097:SF7">
    <property type="entry name" value="OXIDOREDUCTASE HTATIP2"/>
    <property type="match status" value="1"/>
</dbReference>
<dbReference type="EMBL" id="QGMH01000002">
    <property type="protein sequence ID" value="TVY31039.1"/>
    <property type="molecule type" value="Genomic_DNA"/>
</dbReference>
<dbReference type="OrthoDB" id="430436at2759"/>
<reference evidence="8 9" key="1">
    <citation type="submission" date="2018-05" db="EMBL/GenBank/DDBJ databases">
        <title>Genome sequencing and assembly of the regulated plant pathogen Lachnellula willkommii and related sister species for the development of diagnostic species identification markers.</title>
        <authorList>
            <person name="Giroux E."/>
            <person name="Bilodeau G."/>
        </authorList>
    </citation>
    <scope>NUCLEOTIDE SEQUENCE [LARGE SCALE GENOMIC DNA]</scope>
    <source>
        <strain evidence="8 9">CBS 185.66</strain>
    </source>
</reference>
<evidence type="ECO:0000256" key="3">
    <source>
        <dbReference type="ARBA" id="ARBA00022787"/>
    </source>
</evidence>
<name>A0A8H8RAL8_9HELO</name>
<feature type="chain" id="PRO_5034840905" evidence="7">
    <location>
        <begin position="31"/>
        <end position="209"/>
    </location>
</feature>
<feature type="signal peptide" evidence="7">
    <location>
        <begin position="1"/>
        <end position="30"/>
    </location>
</feature>
<dbReference type="InterPro" id="IPR036291">
    <property type="entry name" value="NAD(P)-bd_dom_sf"/>
</dbReference>
<keyword evidence="6" id="KW-0472">Membrane</keyword>
<dbReference type="Gene3D" id="3.40.50.720">
    <property type="entry name" value="NAD(P)-binding Rossmann-like Domain"/>
    <property type="match status" value="1"/>
</dbReference>
<comment type="subcellular location">
    <subcellularLocation>
        <location evidence="1">Mitochondrion outer membrane</location>
        <topology evidence="1">Peripheral membrane protein</topology>
    </subcellularLocation>
</comment>
<dbReference type="InterPro" id="IPR014843">
    <property type="entry name" value="Him1/Fmp52"/>
</dbReference>
<evidence type="ECO:0000256" key="1">
    <source>
        <dbReference type="ARBA" id="ARBA00004450"/>
    </source>
</evidence>
<dbReference type="GeneID" id="41980403"/>
<sequence>MPSTAIVGSTGLVGSHILSTLLALPSITNTTPNGPPNSHPSPLPPPILFSALGTTKAAAGSFENQRKIDYDLNLALATAAKSAGVKVYVLISGTGANIKSAFPYIKMKAELEEAVKELGFEHTVLVRPGLITGDRQESRPAEFAIRKIAGCMSLLGKWAVDFWAQDKDVIAKAAVSAGLKALEGGESVPKVWVLEQSDVVRLGRTEWKA</sequence>
<dbReference type="RefSeq" id="XP_031009823.1">
    <property type="nucleotide sequence ID" value="XM_031145199.1"/>
</dbReference>
<keyword evidence="9" id="KW-1185">Reference proteome</keyword>
<dbReference type="SUPFAM" id="SSF51735">
    <property type="entry name" value="NAD(P)-binding Rossmann-fold domains"/>
    <property type="match status" value="1"/>
</dbReference>
<gene>
    <name evidence="8" type="primary">fmp52</name>
    <name evidence="8" type="ORF">LHYA1_G000205</name>
</gene>
<proteinExistence type="inferred from homology"/>
<dbReference type="PANTHER" id="PTHR14097">
    <property type="entry name" value="OXIDOREDUCTASE HTATIP2"/>
    <property type="match status" value="1"/>
</dbReference>